<dbReference type="PANTHER" id="PTHR30146">
    <property type="entry name" value="LACI-RELATED TRANSCRIPTIONAL REPRESSOR"/>
    <property type="match status" value="1"/>
</dbReference>
<dbReference type="eggNOG" id="COG1609">
    <property type="taxonomic scope" value="Bacteria"/>
</dbReference>
<dbReference type="InterPro" id="IPR028082">
    <property type="entry name" value="Peripla_BP_I"/>
</dbReference>
<feature type="domain" description="HTH gntR-type" evidence="4">
    <location>
        <begin position="7"/>
        <end position="75"/>
    </location>
</feature>
<dbReference type="KEGG" id="sus:Acid_2068"/>
<dbReference type="Gene3D" id="3.40.50.2300">
    <property type="match status" value="2"/>
</dbReference>
<dbReference type="SMART" id="SM00345">
    <property type="entry name" value="HTH_GNTR"/>
    <property type="match status" value="1"/>
</dbReference>
<dbReference type="InterPro" id="IPR036390">
    <property type="entry name" value="WH_DNA-bd_sf"/>
</dbReference>
<dbReference type="InterPro" id="IPR036388">
    <property type="entry name" value="WH-like_DNA-bd_sf"/>
</dbReference>
<reference evidence="5" key="1">
    <citation type="submission" date="2006-10" db="EMBL/GenBank/DDBJ databases">
        <title>Complete sequence of Solibacter usitatus Ellin6076.</title>
        <authorList>
            <consortium name="US DOE Joint Genome Institute"/>
            <person name="Copeland A."/>
            <person name="Lucas S."/>
            <person name="Lapidus A."/>
            <person name="Barry K."/>
            <person name="Detter J.C."/>
            <person name="Glavina del Rio T."/>
            <person name="Hammon N."/>
            <person name="Israni S."/>
            <person name="Dalin E."/>
            <person name="Tice H."/>
            <person name="Pitluck S."/>
            <person name="Thompson L.S."/>
            <person name="Brettin T."/>
            <person name="Bruce D."/>
            <person name="Han C."/>
            <person name="Tapia R."/>
            <person name="Gilna P."/>
            <person name="Schmutz J."/>
            <person name="Larimer F."/>
            <person name="Land M."/>
            <person name="Hauser L."/>
            <person name="Kyrpides N."/>
            <person name="Mikhailova N."/>
            <person name="Janssen P.H."/>
            <person name="Kuske C.R."/>
            <person name="Richardson P."/>
        </authorList>
    </citation>
    <scope>NUCLEOTIDE SEQUENCE</scope>
    <source>
        <strain evidence="5">Ellin6076</strain>
    </source>
</reference>
<evidence type="ECO:0000313" key="5">
    <source>
        <dbReference type="EMBL" id="ABJ83058.1"/>
    </source>
</evidence>
<name>Q026L1_SOLUE</name>
<dbReference type="InterPro" id="IPR046335">
    <property type="entry name" value="LacI/GalR-like_sensor"/>
</dbReference>
<dbReference type="SUPFAM" id="SSF53822">
    <property type="entry name" value="Periplasmic binding protein-like I"/>
    <property type="match status" value="1"/>
</dbReference>
<dbReference type="PRINTS" id="PR00035">
    <property type="entry name" value="HTHGNTR"/>
</dbReference>
<dbReference type="CDD" id="cd06267">
    <property type="entry name" value="PBP1_LacI_sugar_binding-like"/>
    <property type="match status" value="1"/>
</dbReference>
<dbReference type="AlphaFoldDB" id="Q026L1"/>
<dbReference type="Gene3D" id="1.10.10.10">
    <property type="entry name" value="Winged helix-like DNA-binding domain superfamily/Winged helix DNA-binding domain"/>
    <property type="match status" value="1"/>
</dbReference>
<evidence type="ECO:0000256" key="2">
    <source>
        <dbReference type="ARBA" id="ARBA00023125"/>
    </source>
</evidence>
<dbReference type="PANTHER" id="PTHR30146:SF109">
    <property type="entry name" value="HTH-TYPE TRANSCRIPTIONAL REGULATOR GALS"/>
    <property type="match status" value="1"/>
</dbReference>
<gene>
    <name evidence="5" type="ordered locus">Acid_2068</name>
</gene>
<sequence length="372" mass="41188">MITDRKLPKHEAIRQQLTDAITGGTFQQGQRLPSEAELVKSFNASRPTVIRALRELQHLGMIERRAGSGSYVKADHTSRGHTFGLLIPELGQTEIFEPICRGMAEAQQGEQHVLLWGSSLGDSVKTENQVANLCRQFVNKRVSGLFFAPLELTPQKDVINRSIAEVFDREGIPIILLDRDLVSYPVRSQYDLVGIDNRRAGYTITSHLLGAGCRRVLFLGRPSSAPTVDARIAGYREAMANAGIEIEPGYVCRIDPQDKAGVQEILERLRPDGFVCANDFTAAHLLKSLDELNVKVPEHICMAGIDDVKYASLLSVPLTTIHQPCDDMGSTAITAMMERVRRPLLPARDILLNFRLVVRESCGARKKGLNPD</sequence>
<dbReference type="EMBL" id="CP000473">
    <property type="protein sequence ID" value="ABJ83058.1"/>
    <property type="molecule type" value="Genomic_DNA"/>
</dbReference>
<dbReference type="STRING" id="234267.Acid_2068"/>
<dbReference type="SUPFAM" id="SSF46785">
    <property type="entry name" value="Winged helix' DNA-binding domain"/>
    <property type="match status" value="1"/>
</dbReference>
<dbReference type="GO" id="GO:0003700">
    <property type="term" value="F:DNA-binding transcription factor activity"/>
    <property type="evidence" value="ECO:0007669"/>
    <property type="project" value="InterPro"/>
</dbReference>
<keyword evidence="3" id="KW-0804">Transcription</keyword>
<dbReference type="HOGENOM" id="CLU_037628_15_0_0"/>
<keyword evidence="1" id="KW-0805">Transcription regulation</keyword>
<dbReference type="InterPro" id="IPR000524">
    <property type="entry name" value="Tscrpt_reg_HTH_GntR"/>
</dbReference>
<dbReference type="PROSITE" id="PS50949">
    <property type="entry name" value="HTH_GNTR"/>
    <property type="match status" value="1"/>
</dbReference>
<dbReference type="CDD" id="cd07377">
    <property type="entry name" value="WHTH_GntR"/>
    <property type="match status" value="1"/>
</dbReference>
<keyword evidence="2" id="KW-0238">DNA-binding</keyword>
<organism evidence="5">
    <name type="scientific">Solibacter usitatus (strain Ellin6076)</name>
    <dbReference type="NCBI Taxonomy" id="234267"/>
    <lineage>
        <taxon>Bacteria</taxon>
        <taxon>Pseudomonadati</taxon>
        <taxon>Acidobacteriota</taxon>
        <taxon>Terriglobia</taxon>
        <taxon>Bryobacterales</taxon>
        <taxon>Solibacteraceae</taxon>
        <taxon>Candidatus Solibacter</taxon>
    </lineage>
</organism>
<dbReference type="Pfam" id="PF00392">
    <property type="entry name" value="GntR"/>
    <property type="match status" value="1"/>
</dbReference>
<accession>Q026L1</accession>
<dbReference type="Pfam" id="PF13377">
    <property type="entry name" value="Peripla_BP_3"/>
    <property type="match status" value="1"/>
</dbReference>
<dbReference type="GO" id="GO:0000976">
    <property type="term" value="F:transcription cis-regulatory region binding"/>
    <property type="evidence" value="ECO:0007669"/>
    <property type="project" value="TreeGrafter"/>
</dbReference>
<evidence type="ECO:0000256" key="1">
    <source>
        <dbReference type="ARBA" id="ARBA00023015"/>
    </source>
</evidence>
<evidence type="ECO:0000256" key="3">
    <source>
        <dbReference type="ARBA" id="ARBA00023163"/>
    </source>
</evidence>
<evidence type="ECO:0000259" key="4">
    <source>
        <dbReference type="PROSITE" id="PS50949"/>
    </source>
</evidence>
<proteinExistence type="predicted"/>
<dbReference type="InParanoid" id="Q026L1"/>
<protein>
    <submittedName>
        <fullName evidence="5">Transcriptional regulator, GntR family</fullName>
    </submittedName>
</protein>